<evidence type="ECO:0000313" key="1">
    <source>
        <dbReference type="EMBL" id="KAJ4839696.1"/>
    </source>
</evidence>
<gene>
    <name evidence="1" type="ORF">Tsubulata_033291</name>
</gene>
<sequence>MFHAGIGSSSVFLASSGPYIFSNGYRVRSMEKTAESYVVRLSVGEKMSDAEETCECYMWRQTFPVKPENRVQFKDGGGEIDSAACFSSWEEIDKRLDLFDRFILDSFLEHEECRSVLEFLGIQSACGSYDCYAICIKEWNLASLAFEDVYIDLLCFIAEGREDAFRYPSPEIRIVDGSGHLRTKRVATLVSASSRSKLMKLLGPNNPFVDHFYVDLGGIYAESSQFSGQHIPEKQLPNFISKHSEASDLDGLPPPDAPLQVASSKLTCDQAFLLLDWIRKARARDPCLPEKFVTSVRCGKWLNC</sequence>
<accession>A0A9Q0FY20</accession>
<dbReference type="EMBL" id="JAKUCV010003220">
    <property type="protein sequence ID" value="KAJ4839696.1"/>
    <property type="molecule type" value="Genomic_DNA"/>
</dbReference>
<dbReference type="AlphaFoldDB" id="A0A9Q0FY20"/>
<protein>
    <submittedName>
        <fullName evidence="1">Uncharacterized protein</fullName>
    </submittedName>
</protein>
<reference evidence="1" key="2">
    <citation type="journal article" date="2023" name="Plants (Basel)">
        <title>Annotation of the Turnera subulata (Passifloraceae) Draft Genome Reveals the S-Locus Evolved after the Divergence of Turneroideae from Passifloroideae in a Stepwise Manner.</title>
        <authorList>
            <person name="Henning P.M."/>
            <person name="Roalson E.H."/>
            <person name="Mir W."/>
            <person name="McCubbin A.G."/>
            <person name="Shore J.S."/>
        </authorList>
    </citation>
    <scope>NUCLEOTIDE SEQUENCE</scope>
    <source>
        <tissue evidence="1">Leaves</tissue>
    </source>
</reference>
<comment type="caution">
    <text evidence="1">The sequence shown here is derived from an EMBL/GenBank/DDBJ whole genome shotgun (WGS) entry which is preliminary data.</text>
</comment>
<evidence type="ECO:0000313" key="2">
    <source>
        <dbReference type="Proteomes" id="UP001141552"/>
    </source>
</evidence>
<name>A0A9Q0FY20_9ROSI</name>
<proteinExistence type="predicted"/>
<dbReference type="Proteomes" id="UP001141552">
    <property type="component" value="Unassembled WGS sequence"/>
</dbReference>
<reference evidence="1" key="1">
    <citation type="submission" date="2022-02" db="EMBL/GenBank/DDBJ databases">
        <authorList>
            <person name="Henning P.M."/>
            <person name="McCubbin A.G."/>
            <person name="Shore J.S."/>
        </authorList>
    </citation>
    <scope>NUCLEOTIDE SEQUENCE</scope>
    <source>
        <strain evidence="1">F60SS</strain>
        <tissue evidence="1">Leaves</tissue>
    </source>
</reference>
<organism evidence="1 2">
    <name type="scientific">Turnera subulata</name>
    <dbReference type="NCBI Taxonomy" id="218843"/>
    <lineage>
        <taxon>Eukaryota</taxon>
        <taxon>Viridiplantae</taxon>
        <taxon>Streptophyta</taxon>
        <taxon>Embryophyta</taxon>
        <taxon>Tracheophyta</taxon>
        <taxon>Spermatophyta</taxon>
        <taxon>Magnoliopsida</taxon>
        <taxon>eudicotyledons</taxon>
        <taxon>Gunneridae</taxon>
        <taxon>Pentapetalae</taxon>
        <taxon>rosids</taxon>
        <taxon>fabids</taxon>
        <taxon>Malpighiales</taxon>
        <taxon>Passifloraceae</taxon>
        <taxon>Turnera</taxon>
    </lineage>
</organism>
<keyword evidence="2" id="KW-1185">Reference proteome</keyword>